<dbReference type="AlphaFoldDB" id="A0A8H5ZME7"/>
<dbReference type="EMBL" id="WNKQ01000006">
    <property type="protein sequence ID" value="KAF5850864.1"/>
    <property type="molecule type" value="Genomic_DNA"/>
</dbReference>
<organism evidence="2 3">
    <name type="scientific">Cochliobolus sativus</name>
    <name type="common">Common root rot and spot blotch fungus</name>
    <name type="synonym">Bipolaris sorokiniana</name>
    <dbReference type="NCBI Taxonomy" id="45130"/>
    <lineage>
        <taxon>Eukaryota</taxon>
        <taxon>Fungi</taxon>
        <taxon>Dikarya</taxon>
        <taxon>Ascomycota</taxon>
        <taxon>Pezizomycotina</taxon>
        <taxon>Dothideomycetes</taxon>
        <taxon>Pleosporomycetidae</taxon>
        <taxon>Pleosporales</taxon>
        <taxon>Pleosporineae</taxon>
        <taxon>Pleosporaceae</taxon>
        <taxon>Bipolaris</taxon>
    </lineage>
</organism>
<reference evidence="2" key="1">
    <citation type="submission" date="2019-11" db="EMBL/GenBank/DDBJ databases">
        <title>Bipolaris sorokiniana Genome sequencing.</title>
        <authorList>
            <person name="Wang H."/>
        </authorList>
    </citation>
    <scope>NUCLEOTIDE SEQUENCE</scope>
</reference>
<protein>
    <submittedName>
        <fullName evidence="2">Uncharacterized protein</fullName>
    </submittedName>
</protein>
<gene>
    <name evidence="2" type="ORF">GGP41_010460</name>
</gene>
<proteinExistence type="predicted"/>
<feature type="compositionally biased region" description="Basic and acidic residues" evidence="1">
    <location>
        <begin position="201"/>
        <end position="234"/>
    </location>
</feature>
<name>A0A8H5ZME7_COCSA</name>
<sequence length="234" mass="26630">MGVLKLVKYIKKLRGTVSKIIRASQTAEDRRIKDLNAQLDFDCEIEQVHQNTINDLLHQAWLAEVRKSEREWQKKTDVQQQVINSRQQPNEALVQPCATDSQYPCPQDKTISFFVQKAKYLSNLSTQPCGVQETKDDESGHKENAVTSMTLDMALMQSGTHMNGHTIRSESSSLTREDKMVTNSKCNNNHWGSATCSGDRMSPDKHKLDDAHGVTSRLRDANWSRKRARTDVTR</sequence>
<evidence type="ECO:0000313" key="2">
    <source>
        <dbReference type="EMBL" id="KAF5850864.1"/>
    </source>
</evidence>
<dbReference type="Proteomes" id="UP000624244">
    <property type="component" value="Unassembled WGS sequence"/>
</dbReference>
<accession>A0A8H5ZME7</accession>
<evidence type="ECO:0000313" key="3">
    <source>
        <dbReference type="Proteomes" id="UP000624244"/>
    </source>
</evidence>
<feature type="region of interest" description="Disordered" evidence="1">
    <location>
        <begin position="194"/>
        <end position="234"/>
    </location>
</feature>
<comment type="caution">
    <text evidence="2">The sequence shown here is derived from an EMBL/GenBank/DDBJ whole genome shotgun (WGS) entry which is preliminary data.</text>
</comment>
<evidence type="ECO:0000256" key="1">
    <source>
        <dbReference type="SAM" id="MobiDB-lite"/>
    </source>
</evidence>